<dbReference type="AlphaFoldDB" id="G7JQW0"/>
<dbReference type="Proteomes" id="UP000002051">
    <property type="component" value="Chromosome 4"/>
</dbReference>
<keyword evidence="3" id="KW-1185">Reference proteome</keyword>
<accession>G7JQW0</accession>
<evidence type="ECO:0000313" key="3">
    <source>
        <dbReference type="Proteomes" id="UP000002051"/>
    </source>
</evidence>
<reference evidence="2" key="3">
    <citation type="submission" date="2015-04" db="UniProtKB">
        <authorList>
            <consortium name="EnsemblPlants"/>
        </authorList>
    </citation>
    <scope>IDENTIFICATION</scope>
    <source>
        <strain evidence="2">cv. Jemalong A17</strain>
    </source>
</reference>
<evidence type="ECO:0000313" key="2">
    <source>
        <dbReference type="EnsemblPlants" id="AES91227"/>
    </source>
</evidence>
<gene>
    <name evidence="1" type="ordered locus">MTR_4g108110</name>
</gene>
<dbReference type="EMBL" id="CM001220">
    <property type="protein sequence ID" value="AES91227.2"/>
    <property type="molecule type" value="Genomic_DNA"/>
</dbReference>
<proteinExistence type="predicted"/>
<evidence type="ECO:0000313" key="1">
    <source>
        <dbReference type="EMBL" id="AES91227.2"/>
    </source>
</evidence>
<reference evidence="1 3" key="1">
    <citation type="journal article" date="2011" name="Nature">
        <title>The Medicago genome provides insight into the evolution of rhizobial symbioses.</title>
        <authorList>
            <person name="Young N.D."/>
            <person name="Debelle F."/>
            <person name="Oldroyd G.E."/>
            <person name="Geurts R."/>
            <person name="Cannon S.B."/>
            <person name="Udvardi M.K."/>
            <person name="Benedito V.A."/>
            <person name="Mayer K.F."/>
            <person name="Gouzy J."/>
            <person name="Schoof H."/>
            <person name="Van de Peer Y."/>
            <person name="Proost S."/>
            <person name="Cook D.R."/>
            <person name="Meyers B.C."/>
            <person name="Spannagl M."/>
            <person name="Cheung F."/>
            <person name="De Mita S."/>
            <person name="Krishnakumar V."/>
            <person name="Gundlach H."/>
            <person name="Zhou S."/>
            <person name="Mudge J."/>
            <person name="Bharti A.K."/>
            <person name="Murray J.D."/>
            <person name="Naoumkina M.A."/>
            <person name="Rosen B."/>
            <person name="Silverstein K.A."/>
            <person name="Tang H."/>
            <person name="Rombauts S."/>
            <person name="Zhao P.X."/>
            <person name="Zhou P."/>
            <person name="Barbe V."/>
            <person name="Bardou P."/>
            <person name="Bechner M."/>
            <person name="Bellec A."/>
            <person name="Berger A."/>
            <person name="Berges H."/>
            <person name="Bidwell S."/>
            <person name="Bisseling T."/>
            <person name="Choisne N."/>
            <person name="Couloux A."/>
            <person name="Denny R."/>
            <person name="Deshpande S."/>
            <person name="Dai X."/>
            <person name="Doyle J.J."/>
            <person name="Dudez A.M."/>
            <person name="Farmer A.D."/>
            <person name="Fouteau S."/>
            <person name="Franken C."/>
            <person name="Gibelin C."/>
            <person name="Gish J."/>
            <person name="Goldstein S."/>
            <person name="Gonzalez A.J."/>
            <person name="Green P.J."/>
            <person name="Hallab A."/>
            <person name="Hartog M."/>
            <person name="Hua A."/>
            <person name="Humphray S.J."/>
            <person name="Jeong D.H."/>
            <person name="Jing Y."/>
            <person name="Jocker A."/>
            <person name="Kenton S.M."/>
            <person name="Kim D.J."/>
            <person name="Klee K."/>
            <person name="Lai H."/>
            <person name="Lang C."/>
            <person name="Lin S."/>
            <person name="Macmil S.L."/>
            <person name="Magdelenat G."/>
            <person name="Matthews L."/>
            <person name="McCorrison J."/>
            <person name="Monaghan E.L."/>
            <person name="Mun J.H."/>
            <person name="Najar F.Z."/>
            <person name="Nicholson C."/>
            <person name="Noirot C."/>
            <person name="O'Bleness M."/>
            <person name="Paule C.R."/>
            <person name="Poulain J."/>
            <person name="Prion F."/>
            <person name="Qin B."/>
            <person name="Qu C."/>
            <person name="Retzel E.F."/>
            <person name="Riddle C."/>
            <person name="Sallet E."/>
            <person name="Samain S."/>
            <person name="Samson N."/>
            <person name="Sanders I."/>
            <person name="Saurat O."/>
            <person name="Scarpelli C."/>
            <person name="Schiex T."/>
            <person name="Segurens B."/>
            <person name="Severin A.J."/>
            <person name="Sherrier D.J."/>
            <person name="Shi R."/>
            <person name="Sims S."/>
            <person name="Singer S.R."/>
            <person name="Sinharoy S."/>
            <person name="Sterck L."/>
            <person name="Viollet A."/>
            <person name="Wang B.B."/>
            <person name="Wang K."/>
            <person name="Wang M."/>
            <person name="Wang X."/>
            <person name="Warfsmann J."/>
            <person name="Weissenbach J."/>
            <person name="White D.D."/>
            <person name="White J.D."/>
            <person name="Wiley G.B."/>
            <person name="Wincker P."/>
            <person name="Xing Y."/>
            <person name="Yang L."/>
            <person name="Yao Z."/>
            <person name="Ying F."/>
            <person name="Zhai J."/>
            <person name="Zhou L."/>
            <person name="Zuber A."/>
            <person name="Denarie J."/>
            <person name="Dixon R.A."/>
            <person name="May G.D."/>
            <person name="Schwartz D.C."/>
            <person name="Rogers J."/>
            <person name="Quetier F."/>
            <person name="Town C.D."/>
            <person name="Roe B.A."/>
        </authorList>
    </citation>
    <scope>NUCLEOTIDE SEQUENCE [LARGE SCALE GENOMIC DNA]</scope>
    <source>
        <strain evidence="1">A17</strain>
        <strain evidence="2 3">cv. Jemalong A17</strain>
    </source>
</reference>
<protein>
    <submittedName>
        <fullName evidence="1 2">Uncharacterized protein</fullName>
    </submittedName>
</protein>
<sequence length="152" mass="17591">MIGVQIIALKFIVECNTFNVISACAPCIELEKHLKIKFWEELEGLLNSEYTTGRKDFSRGDLNSKDDNWTQVRWPGGVKSRNSESAGNWQPWRDFMTRMKVWFCHGNRGDYGLGEINVDGKSILFFFVSRAFNLIITNTSFRKKNSILSYHI</sequence>
<dbReference type="HOGENOM" id="CLU_1725022_0_0_1"/>
<reference evidence="1 3" key="2">
    <citation type="journal article" date="2014" name="BMC Genomics">
        <title>An improved genome release (version Mt4.0) for the model legume Medicago truncatula.</title>
        <authorList>
            <person name="Tang H."/>
            <person name="Krishnakumar V."/>
            <person name="Bidwell S."/>
            <person name="Rosen B."/>
            <person name="Chan A."/>
            <person name="Zhou S."/>
            <person name="Gentzbittel L."/>
            <person name="Childs K.L."/>
            <person name="Yandell M."/>
            <person name="Gundlach H."/>
            <person name="Mayer K.F."/>
            <person name="Schwartz D.C."/>
            <person name="Town C.D."/>
        </authorList>
    </citation>
    <scope>GENOME REANNOTATION</scope>
    <source>
        <strain evidence="2 3">cv. Jemalong A17</strain>
    </source>
</reference>
<dbReference type="PaxDb" id="3880-AES91227"/>
<name>G7JQW0_MEDTR</name>
<accession>A0A0C3X4Q5</accession>
<dbReference type="EnsemblPlants" id="AES91227">
    <property type="protein sequence ID" value="AES91227"/>
    <property type="gene ID" value="MTR_4g108110"/>
</dbReference>
<organism evidence="1 3">
    <name type="scientific">Medicago truncatula</name>
    <name type="common">Barrel medic</name>
    <name type="synonym">Medicago tribuloides</name>
    <dbReference type="NCBI Taxonomy" id="3880"/>
    <lineage>
        <taxon>Eukaryota</taxon>
        <taxon>Viridiplantae</taxon>
        <taxon>Streptophyta</taxon>
        <taxon>Embryophyta</taxon>
        <taxon>Tracheophyta</taxon>
        <taxon>Spermatophyta</taxon>
        <taxon>Magnoliopsida</taxon>
        <taxon>eudicotyledons</taxon>
        <taxon>Gunneridae</taxon>
        <taxon>Pentapetalae</taxon>
        <taxon>rosids</taxon>
        <taxon>fabids</taxon>
        <taxon>Fabales</taxon>
        <taxon>Fabaceae</taxon>
        <taxon>Papilionoideae</taxon>
        <taxon>50 kb inversion clade</taxon>
        <taxon>NPAAA clade</taxon>
        <taxon>Hologalegina</taxon>
        <taxon>IRL clade</taxon>
        <taxon>Trifolieae</taxon>
        <taxon>Medicago</taxon>
    </lineage>
</organism>